<dbReference type="RefSeq" id="WP_055463009.1">
    <property type="nucleotide sequence ID" value="NZ_CYHG01000005.1"/>
</dbReference>
<dbReference type="OrthoDB" id="6107800at2"/>
<keyword evidence="2" id="KW-1185">Reference proteome</keyword>
<protein>
    <submittedName>
        <fullName evidence="1">Uncharacterized protein</fullName>
    </submittedName>
</protein>
<sequence length="131" mass="14882">MFSEQIKLTQRRLAQLMDDTLYPQGSFCAEIASLVKSRPDISDYTLSEIEELTGKQGYPTLVAILRLSMPPYRLFETTFELPSKEGTPLTFSLSQYQTCVLCGGLKTTEGEYIDVETINREATVHIHVNRR</sequence>
<evidence type="ECO:0000313" key="1">
    <source>
        <dbReference type="EMBL" id="CUB04058.1"/>
    </source>
</evidence>
<organism evidence="1 2">
    <name type="scientific">Marinomonas fungiae</name>
    <dbReference type="NCBI Taxonomy" id="1137284"/>
    <lineage>
        <taxon>Bacteria</taxon>
        <taxon>Pseudomonadati</taxon>
        <taxon>Pseudomonadota</taxon>
        <taxon>Gammaproteobacteria</taxon>
        <taxon>Oceanospirillales</taxon>
        <taxon>Oceanospirillaceae</taxon>
        <taxon>Marinomonas</taxon>
    </lineage>
</organism>
<reference evidence="2" key="1">
    <citation type="submission" date="2015-08" db="EMBL/GenBank/DDBJ databases">
        <authorList>
            <person name="Varghese N."/>
        </authorList>
    </citation>
    <scope>NUCLEOTIDE SEQUENCE [LARGE SCALE GENOMIC DNA]</scope>
    <source>
        <strain evidence="2">JCM 18476</strain>
    </source>
</reference>
<name>A0A0K6ILT3_9GAMM</name>
<evidence type="ECO:0000313" key="2">
    <source>
        <dbReference type="Proteomes" id="UP000182769"/>
    </source>
</evidence>
<dbReference type="AlphaFoldDB" id="A0A0K6ILT3"/>
<accession>A0A0K6ILT3</accession>
<gene>
    <name evidence="1" type="ORF">Ga0061065_105150</name>
</gene>
<proteinExistence type="predicted"/>
<dbReference type="Proteomes" id="UP000182769">
    <property type="component" value="Unassembled WGS sequence"/>
</dbReference>
<dbReference type="EMBL" id="CYHG01000005">
    <property type="protein sequence ID" value="CUB04058.1"/>
    <property type="molecule type" value="Genomic_DNA"/>
</dbReference>